<sequence>MTRTIPLKIQNEYIAGDKVLIGAAGSHNDVVLRMEFSPLWEGLTKTVQFRDALGEKTIETLLTAELLEKNSTTVYMVPVPNGAKKYAGEMTLAVKGAAVSGDKETRATTAVHGTFTVVESKWDTSAETEQDVPPTQAEQLQSQIDAVLGTINDAAASANAAAASAQSAAESAETATAAAGSIGNSVTAAAKSAAAAADSEKSAEYWAGQAQQAAGGGVVSFNGRAGSVVPKAGDYDKGMVGLGNVDNTSDLAKPISTATQTALNAKQGSIIKGSVTLTVAGWVADGDDWKQPVTIAGGAANKQVDLEADKTAIKQMLDDGTNALYIANENGAFTAHAVGEKPTAALTLQTTMYDVKGAV</sequence>
<accession>A0A8S5S6X6</accession>
<proteinExistence type="predicted"/>
<dbReference type="EMBL" id="BK032538">
    <property type="protein sequence ID" value="DAF46450.1"/>
    <property type="molecule type" value="Genomic_DNA"/>
</dbReference>
<name>A0A8S5S6X6_9CAUD</name>
<organism evidence="1">
    <name type="scientific">Siphoviridae sp. ctdau33</name>
    <dbReference type="NCBI Taxonomy" id="2827902"/>
    <lineage>
        <taxon>Viruses</taxon>
        <taxon>Duplodnaviria</taxon>
        <taxon>Heunggongvirae</taxon>
        <taxon>Uroviricota</taxon>
        <taxon>Caudoviricetes</taxon>
    </lineage>
</organism>
<evidence type="ECO:0000313" key="1">
    <source>
        <dbReference type="EMBL" id="DAF46450.1"/>
    </source>
</evidence>
<reference evidence="1" key="1">
    <citation type="journal article" date="2021" name="Proc. Natl. Acad. Sci. U.S.A.">
        <title>A Catalog of Tens of Thousands of Viruses from Human Metagenomes Reveals Hidden Associations with Chronic Diseases.</title>
        <authorList>
            <person name="Tisza M.J."/>
            <person name="Buck C.B."/>
        </authorList>
    </citation>
    <scope>NUCLEOTIDE SEQUENCE</scope>
    <source>
        <strain evidence="1">Ctdau33</strain>
    </source>
</reference>
<protein>
    <submittedName>
        <fullName evidence="1">Tail fiber protein</fullName>
    </submittedName>
</protein>